<dbReference type="GO" id="GO:0004519">
    <property type="term" value="F:endonuclease activity"/>
    <property type="evidence" value="ECO:0007669"/>
    <property type="project" value="UniProtKB-KW"/>
</dbReference>
<feature type="domain" description="Putative restriction endonuclease" evidence="1">
    <location>
        <begin position="32"/>
        <end position="201"/>
    </location>
</feature>
<dbReference type="Gene3D" id="3.90.1570.10">
    <property type="entry name" value="tt1808, chain A"/>
    <property type="match status" value="1"/>
</dbReference>
<dbReference type="AlphaFoldDB" id="A0A326U5Y1"/>
<dbReference type="Proteomes" id="UP000248806">
    <property type="component" value="Unassembled WGS sequence"/>
</dbReference>
<name>A0A326U5Y1_THEHA</name>
<keyword evidence="2" id="KW-0540">Nuclease</keyword>
<dbReference type="Pfam" id="PF05685">
    <property type="entry name" value="Uma2"/>
    <property type="match status" value="1"/>
</dbReference>
<organism evidence="2 3">
    <name type="scientific">Thermosporothrix hazakensis</name>
    <dbReference type="NCBI Taxonomy" id="644383"/>
    <lineage>
        <taxon>Bacteria</taxon>
        <taxon>Bacillati</taxon>
        <taxon>Chloroflexota</taxon>
        <taxon>Ktedonobacteria</taxon>
        <taxon>Ktedonobacterales</taxon>
        <taxon>Thermosporotrichaceae</taxon>
        <taxon>Thermosporothrix</taxon>
    </lineage>
</organism>
<evidence type="ECO:0000313" key="3">
    <source>
        <dbReference type="Proteomes" id="UP000248806"/>
    </source>
</evidence>
<evidence type="ECO:0000259" key="1">
    <source>
        <dbReference type="Pfam" id="PF05685"/>
    </source>
</evidence>
<gene>
    <name evidence="2" type="ORF">EI42_03528</name>
</gene>
<dbReference type="InterPro" id="IPR011335">
    <property type="entry name" value="Restrct_endonuc-II-like"/>
</dbReference>
<dbReference type="SUPFAM" id="SSF52980">
    <property type="entry name" value="Restriction endonuclease-like"/>
    <property type="match status" value="1"/>
</dbReference>
<sequence length="210" mass="23634">MLPGQPLREGGLAMAQQPHSSEIMHGVPATLEAFERLISGEQPYRYELINYDPRTRSGIIIDMTGSSWSHGELTSHFLVDLASQLRRGGPCSVQAGRHVFIPDNQPPVIPDVVVTCDLGDRKPGKKGISPLIVIEVLSPSTEHYDRTEKFERYKRCASLQVFILASQGKQQIEVYRRDTDWKQEIYEAGTIQLEVLDLELDVDMLYQGVL</sequence>
<dbReference type="InterPro" id="IPR012296">
    <property type="entry name" value="Nuclease_put_TT1808"/>
</dbReference>
<evidence type="ECO:0000313" key="2">
    <source>
        <dbReference type="EMBL" id="PZW27442.1"/>
    </source>
</evidence>
<dbReference type="InterPro" id="IPR008538">
    <property type="entry name" value="Uma2"/>
</dbReference>
<dbReference type="EMBL" id="QKUF01000012">
    <property type="protein sequence ID" value="PZW27442.1"/>
    <property type="molecule type" value="Genomic_DNA"/>
</dbReference>
<dbReference type="CDD" id="cd06260">
    <property type="entry name" value="DUF820-like"/>
    <property type="match status" value="1"/>
</dbReference>
<keyword evidence="2" id="KW-0255">Endonuclease</keyword>
<dbReference type="PANTHER" id="PTHR36558:SF1">
    <property type="entry name" value="RESTRICTION ENDONUCLEASE DOMAIN-CONTAINING PROTEIN-RELATED"/>
    <property type="match status" value="1"/>
</dbReference>
<proteinExistence type="predicted"/>
<accession>A0A326U5Y1</accession>
<dbReference type="PANTHER" id="PTHR36558">
    <property type="entry name" value="GLR1098 PROTEIN"/>
    <property type="match status" value="1"/>
</dbReference>
<comment type="caution">
    <text evidence="2">The sequence shown here is derived from an EMBL/GenBank/DDBJ whole genome shotgun (WGS) entry which is preliminary data.</text>
</comment>
<keyword evidence="2" id="KW-0378">Hydrolase</keyword>
<protein>
    <submittedName>
        <fullName evidence="2">Uma2 family endonuclease</fullName>
    </submittedName>
</protein>
<keyword evidence="3" id="KW-1185">Reference proteome</keyword>
<reference evidence="2 3" key="1">
    <citation type="submission" date="2018-06" db="EMBL/GenBank/DDBJ databases">
        <title>Genomic Encyclopedia of Archaeal and Bacterial Type Strains, Phase II (KMG-II): from individual species to whole genera.</title>
        <authorList>
            <person name="Goeker M."/>
        </authorList>
    </citation>
    <scope>NUCLEOTIDE SEQUENCE [LARGE SCALE GENOMIC DNA]</scope>
    <source>
        <strain evidence="2 3">ATCC BAA-1881</strain>
    </source>
</reference>